<feature type="compositionally biased region" description="Low complexity" evidence="1">
    <location>
        <begin position="7"/>
        <end position="25"/>
    </location>
</feature>
<dbReference type="EMBL" id="QPJD01000025">
    <property type="protein sequence ID" value="RCW41265.1"/>
    <property type="molecule type" value="Genomic_DNA"/>
</dbReference>
<feature type="region of interest" description="Disordered" evidence="1">
    <location>
        <begin position="1"/>
        <end position="25"/>
    </location>
</feature>
<reference evidence="2 3" key="1">
    <citation type="submission" date="2018-07" db="EMBL/GenBank/DDBJ databases">
        <title>Genomic Encyclopedia of Type Strains, Phase III (KMG-III): the genomes of soil and plant-associated and newly described type strains.</title>
        <authorList>
            <person name="Whitman W."/>
        </authorList>
    </citation>
    <scope>NUCLEOTIDE SEQUENCE [LARGE SCALE GENOMIC DNA]</scope>
    <source>
        <strain evidence="2 3">CECT 7506</strain>
    </source>
</reference>
<dbReference type="AlphaFoldDB" id="A0A368VJ16"/>
<organism evidence="2 3">
    <name type="scientific">Paenibacillus prosopidis</name>
    <dbReference type="NCBI Taxonomy" id="630520"/>
    <lineage>
        <taxon>Bacteria</taxon>
        <taxon>Bacillati</taxon>
        <taxon>Bacillota</taxon>
        <taxon>Bacilli</taxon>
        <taxon>Bacillales</taxon>
        <taxon>Paenibacillaceae</taxon>
        <taxon>Paenibacillus</taxon>
    </lineage>
</organism>
<sequence length="280" mass="29883">MHPSFNLLSKTDSAKSKTASLSKSGTTVKPAFGYTAVKKTPPRPIVKPNGGKSFTAYSGANKQAAMIQDLMKPTLKVNTSQSKAKKQAGKPLFQAAKGVYNFFIGDNIKTLRNPNASLLAKSVAAIDLIGMAIPGGLLVKSGATLAIKGAIEAAKYLKEPAKAIARAAKKKATEAVDKAWGFAKGLFGSGKKSKITSSKTGSLKLDLQMFASNKRTGKFANKNSNNYVGHQGVYEIKIDGNLHKYGKADMTKLANTGNPKTLKGFRHKLINYKGKIPNHR</sequence>
<name>A0A368VJ16_9BACL</name>
<gene>
    <name evidence="2" type="ORF">DFP97_1254</name>
</gene>
<evidence type="ECO:0000256" key="1">
    <source>
        <dbReference type="SAM" id="MobiDB-lite"/>
    </source>
</evidence>
<protein>
    <submittedName>
        <fullName evidence="2">Uncharacterized protein</fullName>
    </submittedName>
</protein>
<dbReference type="Proteomes" id="UP000252415">
    <property type="component" value="Unassembled WGS sequence"/>
</dbReference>
<evidence type="ECO:0000313" key="2">
    <source>
        <dbReference type="EMBL" id="RCW41265.1"/>
    </source>
</evidence>
<accession>A0A368VJ16</accession>
<proteinExistence type="predicted"/>
<keyword evidence="3" id="KW-1185">Reference proteome</keyword>
<comment type="caution">
    <text evidence="2">The sequence shown here is derived from an EMBL/GenBank/DDBJ whole genome shotgun (WGS) entry which is preliminary data.</text>
</comment>
<evidence type="ECO:0000313" key="3">
    <source>
        <dbReference type="Proteomes" id="UP000252415"/>
    </source>
</evidence>